<reference evidence="4" key="1">
    <citation type="journal article" date="2014" name="Nat. Commun.">
        <title>The rainbow trout genome provides novel insights into evolution after whole-genome duplication in vertebrates.</title>
        <authorList>
            <person name="Berthelot C."/>
            <person name="Brunet F."/>
            <person name="Chalopin D."/>
            <person name="Juanchich A."/>
            <person name="Bernard M."/>
            <person name="Noel B."/>
            <person name="Bento P."/>
            <person name="Da Silva C."/>
            <person name="Labadie K."/>
            <person name="Alberti A."/>
            <person name="Aury J.M."/>
            <person name="Louis A."/>
            <person name="Dehais P."/>
            <person name="Bardou P."/>
            <person name="Montfort J."/>
            <person name="Klopp C."/>
            <person name="Cabau C."/>
            <person name="Gaspin C."/>
            <person name="Thorgaard G.H."/>
            <person name="Boussaha M."/>
            <person name="Quillet E."/>
            <person name="Guyomard R."/>
            <person name="Galiana D."/>
            <person name="Bobe J."/>
            <person name="Volff J.N."/>
            <person name="Genet C."/>
            <person name="Wincker P."/>
            <person name="Jaillon O."/>
            <person name="Roest Crollius H."/>
            <person name="Guiguen Y."/>
        </authorList>
    </citation>
    <scope>NUCLEOTIDE SEQUENCE [LARGE SCALE GENOMIC DNA]</scope>
</reference>
<gene>
    <name evidence="4" type="ORF">GSONMT00075499001</name>
</gene>
<dbReference type="GO" id="GO:0005737">
    <property type="term" value="C:cytoplasm"/>
    <property type="evidence" value="ECO:0007669"/>
    <property type="project" value="TreeGrafter"/>
</dbReference>
<reference evidence="4" key="2">
    <citation type="submission" date="2014-03" db="EMBL/GenBank/DDBJ databases">
        <authorList>
            <person name="Genoscope - CEA"/>
        </authorList>
    </citation>
    <scope>NUCLEOTIDE SEQUENCE</scope>
</reference>
<accession>A0A060WHL1</accession>
<feature type="compositionally biased region" description="Low complexity" evidence="2">
    <location>
        <begin position="445"/>
        <end position="464"/>
    </location>
</feature>
<dbReference type="PANTHER" id="PTHR15711:SF10">
    <property type="entry name" value="SIGNAL-INDUCED PROLIFERATION-ASSOCIATED 1-LIKE PROTEIN 1"/>
    <property type="match status" value="1"/>
</dbReference>
<dbReference type="PaxDb" id="8022-A0A060WHL1"/>
<dbReference type="Gene3D" id="2.30.42.10">
    <property type="match status" value="1"/>
</dbReference>
<evidence type="ECO:0000313" key="5">
    <source>
        <dbReference type="Proteomes" id="UP000193380"/>
    </source>
</evidence>
<evidence type="ECO:0000256" key="2">
    <source>
        <dbReference type="SAM" id="MobiDB-lite"/>
    </source>
</evidence>
<evidence type="ECO:0000313" key="4">
    <source>
        <dbReference type="EMBL" id="CDQ66521.1"/>
    </source>
</evidence>
<dbReference type="InterPro" id="IPR036034">
    <property type="entry name" value="PDZ_sf"/>
</dbReference>
<feature type="region of interest" description="Disordered" evidence="2">
    <location>
        <begin position="492"/>
        <end position="560"/>
    </location>
</feature>
<feature type="domain" description="PDZ" evidence="3">
    <location>
        <begin position="152"/>
        <end position="228"/>
    </location>
</feature>
<evidence type="ECO:0000259" key="3">
    <source>
        <dbReference type="PROSITE" id="PS50106"/>
    </source>
</evidence>
<dbReference type="GO" id="GO:0005096">
    <property type="term" value="F:GTPase activator activity"/>
    <property type="evidence" value="ECO:0007669"/>
    <property type="project" value="TreeGrafter"/>
</dbReference>
<feature type="compositionally biased region" description="Basic and acidic residues" evidence="2">
    <location>
        <begin position="401"/>
        <end position="410"/>
    </location>
</feature>
<dbReference type="Pfam" id="PF11881">
    <property type="entry name" value="SPAR_C"/>
    <property type="match status" value="1"/>
</dbReference>
<dbReference type="PROSITE" id="PS50106">
    <property type="entry name" value="PDZ"/>
    <property type="match status" value="1"/>
</dbReference>
<feature type="compositionally biased region" description="Polar residues" evidence="2">
    <location>
        <begin position="341"/>
        <end position="360"/>
    </location>
</feature>
<dbReference type="STRING" id="8022.A0A060WHL1"/>
<feature type="compositionally biased region" description="Polar residues" evidence="2">
    <location>
        <begin position="702"/>
        <end position="712"/>
    </location>
</feature>
<name>A0A060WHL1_ONCMY</name>
<feature type="compositionally biased region" description="Basic and acidic residues" evidence="2">
    <location>
        <begin position="716"/>
        <end position="726"/>
    </location>
</feature>
<proteinExistence type="predicted"/>
<dbReference type="SUPFAM" id="SSF50156">
    <property type="entry name" value="PDZ domain-like"/>
    <property type="match status" value="1"/>
</dbReference>
<feature type="region of interest" description="Disordered" evidence="2">
    <location>
        <begin position="338"/>
        <end position="410"/>
    </location>
</feature>
<organism evidence="4 5">
    <name type="scientific">Oncorhynchus mykiss</name>
    <name type="common">Rainbow trout</name>
    <name type="synonym">Salmo gairdneri</name>
    <dbReference type="NCBI Taxonomy" id="8022"/>
    <lineage>
        <taxon>Eukaryota</taxon>
        <taxon>Metazoa</taxon>
        <taxon>Chordata</taxon>
        <taxon>Craniata</taxon>
        <taxon>Vertebrata</taxon>
        <taxon>Euteleostomi</taxon>
        <taxon>Actinopterygii</taxon>
        <taxon>Neopterygii</taxon>
        <taxon>Teleostei</taxon>
        <taxon>Protacanthopterygii</taxon>
        <taxon>Salmoniformes</taxon>
        <taxon>Salmonidae</taxon>
        <taxon>Salmoninae</taxon>
        <taxon>Oncorhynchus</taxon>
    </lineage>
</organism>
<dbReference type="InterPro" id="IPR050989">
    <property type="entry name" value="Rap1_Ran_GAP"/>
</dbReference>
<feature type="region of interest" description="Disordered" evidence="2">
    <location>
        <begin position="686"/>
        <end position="780"/>
    </location>
</feature>
<feature type="region of interest" description="Disordered" evidence="2">
    <location>
        <begin position="445"/>
        <end position="467"/>
    </location>
</feature>
<dbReference type="AlphaFoldDB" id="A0A060WHL1"/>
<dbReference type="EMBL" id="FR904546">
    <property type="protein sequence ID" value="CDQ66521.1"/>
    <property type="molecule type" value="Genomic_DNA"/>
</dbReference>
<feature type="region of interest" description="Disordered" evidence="2">
    <location>
        <begin position="304"/>
        <end position="323"/>
    </location>
</feature>
<feature type="compositionally biased region" description="Polar residues" evidence="2">
    <location>
        <begin position="551"/>
        <end position="560"/>
    </location>
</feature>
<dbReference type="CDD" id="cd06745">
    <property type="entry name" value="PDZ_SIPA1-like"/>
    <property type="match status" value="1"/>
</dbReference>
<dbReference type="InterPro" id="IPR021818">
    <property type="entry name" value="SIPA1L_C"/>
</dbReference>
<feature type="region of interest" description="Disordered" evidence="2">
    <location>
        <begin position="811"/>
        <end position="848"/>
    </location>
</feature>
<protein>
    <recommendedName>
        <fullName evidence="3">PDZ domain-containing protein</fullName>
    </recommendedName>
</protein>
<dbReference type="InterPro" id="IPR001478">
    <property type="entry name" value="PDZ"/>
</dbReference>
<dbReference type="Pfam" id="PF00595">
    <property type="entry name" value="PDZ"/>
    <property type="match status" value="1"/>
</dbReference>
<dbReference type="SMART" id="SM00228">
    <property type="entry name" value="PDZ"/>
    <property type="match status" value="1"/>
</dbReference>
<keyword evidence="1" id="KW-0597">Phosphoprotein</keyword>
<evidence type="ECO:0000256" key="1">
    <source>
        <dbReference type="ARBA" id="ARBA00022553"/>
    </source>
</evidence>
<dbReference type="PANTHER" id="PTHR15711">
    <property type="entry name" value="RAP GTPASE-ACTIVATING PROTEIN"/>
    <property type="match status" value="1"/>
</dbReference>
<sequence length="946" mass="103498">MATRTRQEYLRDLAERHVTGTPVEPTGKFPFISLAHKRRERVRPYSGAELRSLGAVTWPVHVEDQVAGAERECLLAISNDFLILLDQEAKAVVFNCATRDVIGWSSGSPASMKIYYERGESVSLRSINNNTEDFGEVVKRLELLTKGSQTTEMILRRNGLGQLGFHVNFEGIVAEVESYGYAWQAGLRQGSRLVEICKVAVASLSHEQMIDLLRTSVTVKVVIIPPHEDSTPRRGCSELYHMPLVDYKNHKEGMPYEFKFPFRSNNNNKWSRTSSSPQSHTTAALGGTLIKAPASDYQDRAGVIPRSVSSDGRPLNPKRYSPGNDNYALACSIVMGRSPHTRNSPTSLSYTDTGSAGSNHWRQKSMPDGFNNNNRHSPVSAERQGVGEGSNGAKPAPGWPREGEGANRGADRATTDLAVSKAAVPRFQEQGGHLSPNINIKVETSYSSSQSGSNTLSSNASSSAHSDEKWYEIGSSRTGVRPDSELNGYLQRESTDSGIDATSYGASGSGGSRAKERRAPETSPSAPDSPAPPGSSEDPAQSPPVFPSAPDSGSYTLSDAASHSRSPRAVLGFLLTILVIILTPRGEILRGAPDRGRLSVVLYVFHFLIIASAVDFFKPSCLPIADSVFPAWCRSTILFLVSFDSSLLVERKSRVSKAVIKAKVATLKYLKYKIYFDFAPLSPPHSLQPSFPVPPPSRRSLQRTLSDESIYSGQREPSHSGHRETPSDLLFNCSTVPRSPTARHAPPRQPSHKSLGDLCELSSQDQGGMRKQLGDPGLIPLPNSGADRALDWSNLVDAAKAFEGRQIQRLLSVNDESSRPEVTDTSPQQAEPQAAPERHPSPGESPACLMGKVSQLESMVKLLQDDLIKVRQDTTRPLAPEELSTPLCVIDDSPYVCVQEKDTKVSLQAQIQSLREHNQRLHEESYSASAKLKKFTEWVFNTIDMN</sequence>
<dbReference type="Proteomes" id="UP000193380">
    <property type="component" value="Unassembled WGS sequence"/>
</dbReference>